<evidence type="ECO:0000313" key="4">
    <source>
        <dbReference type="EMBL" id="GJD47185.1"/>
    </source>
</evidence>
<dbReference type="Pfam" id="PF00497">
    <property type="entry name" value="SBP_bac_3"/>
    <property type="match status" value="1"/>
</dbReference>
<gene>
    <name evidence="4" type="ORF">AFCDBAGC_5071</name>
</gene>
<reference evidence="4 5" key="1">
    <citation type="journal article" date="2021" name="Front. Microbiol.">
        <title>Comprehensive Comparative Genomics and Phenotyping of Methylobacterium Species.</title>
        <authorList>
            <person name="Alessa O."/>
            <person name="Ogura Y."/>
            <person name="Fujitani Y."/>
            <person name="Takami H."/>
            <person name="Hayashi T."/>
            <person name="Sahin N."/>
            <person name="Tani A."/>
        </authorList>
    </citation>
    <scope>NUCLEOTIDE SEQUENCE [LARGE SCALE GENOMIC DNA]</scope>
    <source>
        <strain evidence="4 5">DSM 23679</strain>
    </source>
</reference>
<dbReference type="Gene3D" id="3.40.190.10">
    <property type="entry name" value="Periplasmic binding protein-like II"/>
    <property type="match status" value="2"/>
</dbReference>
<name>A0ABQ4QQV9_9HYPH</name>
<feature type="domain" description="Solute-binding protein family 3/N-terminal" evidence="3">
    <location>
        <begin position="37"/>
        <end position="255"/>
    </location>
</feature>
<protein>
    <recommendedName>
        <fullName evidence="3">Solute-binding protein family 3/N-terminal domain-containing protein</fullName>
    </recommendedName>
</protein>
<evidence type="ECO:0000256" key="1">
    <source>
        <dbReference type="ARBA" id="ARBA00022729"/>
    </source>
</evidence>
<feature type="signal peptide" evidence="2">
    <location>
        <begin position="1"/>
        <end position="25"/>
    </location>
</feature>
<dbReference type="PANTHER" id="PTHR35936">
    <property type="entry name" value="MEMBRANE-BOUND LYTIC MUREIN TRANSGLYCOSYLASE F"/>
    <property type="match status" value="1"/>
</dbReference>
<evidence type="ECO:0000256" key="2">
    <source>
        <dbReference type="SAM" id="SignalP"/>
    </source>
</evidence>
<dbReference type="SUPFAM" id="SSF53850">
    <property type="entry name" value="Periplasmic binding protein-like II"/>
    <property type="match status" value="1"/>
</dbReference>
<evidence type="ECO:0000259" key="3">
    <source>
        <dbReference type="SMART" id="SM00062"/>
    </source>
</evidence>
<organism evidence="4 5">
    <name type="scientific">Methylobacterium cerastii</name>
    <dbReference type="NCBI Taxonomy" id="932741"/>
    <lineage>
        <taxon>Bacteria</taxon>
        <taxon>Pseudomonadati</taxon>
        <taxon>Pseudomonadota</taxon>
        <taxon>Alphaproteobacteria</taxon>
        <taxon>Hyphomicrobiales</taxon>
        <taxon>Methylobacteriaceae</taxon>
        <taxon>Methylobacterium</taxon>
    </lineage>
</organism>
<dbReference type="SMART" id="SM00062">
    <property type="entry name" value="PBPb"/>
    <property type="match status" value="1"/>
</dbReference>
<comment type="caution">
    <text evidence="4">The sequence shown here is derived from an EMBL/GenBank/DDBJ whole genome shotgun (WGS) entry which is preliminary data.</text>
</comment>
<feature type="chain" id="PRO_5047206045" description="Solute-binding protein family 3/N-terminal domain-containing protein" evidence="2">
    <location>
        <begin position="26"/>
        <end position="264"/>
    </location>
</feature>
<accession>A0ABQ4QQV9</accession>
<dbReference type="InterPro" id="IPR001638">
    <property type="entry name" value="Solute-binding_3/MltF_N"/>
</dbReference>
<dbReference type="PANTHER" id="PTHR35936:SF17">
    <property type="entry name" value="ARGININE-BINDING EXTRACELLULAR PROTEIN ARTP"/>
    <property type="match status" value="1"/>
</dbReference>
<dbReference type="RefSeq" id="WP_238273324.1">
    <property type="nucleotide sequence ID" value="NZ_BPQG01000123.1"/>
</dbReference>
<dbReference type="Proteomes" id="UP001055117">
    <property type="component" value="Unassembled WGS sequence"/>
</dbReference>
<dbReference type="EMBL" id="BPQG01000123">
    <property type="protein sequence ID" value="GJD47185.1"/>
    <property type="molecule type" value="Genomic_DNA"/>
</dbReference>
<evidence type="ECO:0000313" key="5">
    <source>
        <dbReference type="Proteomes" id="UP001055117"/>
    </source>
</evidence>
<keyword evidence="1 2" id="KW-0732">Signal</keyword>
<keyword evidence="5" id="KW-1185">Reference proteome</keyword>
<sequence>MPLAHGLPAALVILAAMTLPGLALDATAKGELAPTGTLRVGLIQAPSAGLIFVGRSSDGKPDGVTADLSADLAKKMGLPLAVTMFSNSGAAAAALQAETIDVSFMPVDAARKQVLDFGPGYYDLESTYLVTGASGIVDVAQVDRSDLRVVAIDGTTTIRASARTLTQTQPVAVPSVAEAIERMRTGGADAFALSRDTLQPIVAQVPGSRIVTGGFQQTQVAIAVPKGRPAALASVTAWLAEAKRSGLVRGIFDAHGFSGDAVAP</sequence>
<proteinExistence type="predicted"/>